<reference evidence="1 2" key="1">
    <citation type="submission" date="2018-08" db="EMBL/GenBank/DDBJ databases">
        <title>Complete genome sequencing of Blastochloris tepida GI.</title>
        <authorList>
            <person name="Tsukatani Y."/>
            <person name="Mori H."/>
        </authorList>
    </citation>
    <scope>NUCLEOTIDE SEQUENCE [LARGE SCALE GENOMIC DNA]</scope>
    <source>
        <strain evidence="1 2">GI</strain>
    </source>
</reference>
<dbReference type="EMBL" id="AP018907">
    <property type="protein sequence ID" value="BBF92634.1"/>
    <property type="molecule type" value="Genomic_DNA"/>
</dbReference>
<name>A0A348FZA1_9HYPH</name>
<dbReference type="RefSeq" id="WP_126398655.1">
    <property type="nucleotide sequence ID" value="NZ_AP018907.1"/>
</dbReference>
<gene>
    <name evidence="1" type="ORF">BLTE_13190</name>
</gene>
<protein>
    <submittedName>
        <fullName evidence="1">Uncharacterized protein</fullName>
    </submittedName>
</protein>
<accession>A0A348FZA1</accession>
<evidence type="ECO:0000313" key="1">
    <source>
        <dbReference type="EMBL" id="BBF92634.1"/>
    </source>
</evidence>
<dbReference type="KEGG" id="blag:BLTE_13190"/>
<organism evidence="1 2">
    <name type="scientific">Blastochloris tepida</name>
    <dbReference type="NCBI Taxonomy" id="2233851"/>
    <lineage>
        <taxon>Bacteria</taxon>
        <taxon>Pseudomonadati</taxon>
        <taxon>Pseudomonadota</taxon>
        <taxon>Alphaproteobacteria</taxon>
        <taxon>Hyphomicrobiales</taxon>
        <taxon>Blastochloridaceae</taxon>
        <taxon>Blastochloris</taxon>
    </lineage>
</organism>
<dbReference type="Proteomes" id="UP000266934">
    <property type="component" value="Chromosome"/>
</dbReference>
<dbReference type="OrthoDB" id="6065087at2"/>
<evidence type="ECO:0000313" key="2">
    <source>
        <dbReference type="Proteomes" id="UP000266934"/>
    </source>
</evidence>
<proteinExistence type="predicted"/>
<sequence length="1513" mass="163361">MPFTPDSEDAAYTRTLMSYPMGERPQEPASPSAGEVLGAAFREASPVGAGLAWLASIQRPAAEPDYRVEDDPSVSGTRILLGHTDEFAGSRSRTETQQIKSRIEAEERDKRTLAAAGIPGVIAGLGMGLVDPTLILPGGAIYRSVKMREALMRSAASGAAAGAVQSVANEALMQAFQVTRTPEDALLNVSAGTILGGVLGAGASALLSRVERDAIASKLEADLAPMRGEAAGDHFGGVNKMVEPGASAATGLAQPAGAAATEARDLVTTPTVLSKIPGAGSAVEDTARAVGGKLGPVQRLVTSDLAESRRLLADLAEVPYEFTQNWEGRPTSNGVPVSAEVDLARKQITVAAMDALDAAWKEYRGGDVGILARERAALGRMMGSGDERMTFREFAEAVSDAGRNGDQHEIPQVAKAAVDVRRLVFEPWKKRAAAAGIFKDEDINVETALSYWPRVWNREAIEANGPRLVEIITDWLGGEHARQRDIQGRIIGLDGQRQQTEAATKKLRGRLATLEKREQEMFGRVQEMLVRERQEGRRSNLLDERAASLAEMDSELSEFITAMKAEVAPGSPQRELLDQLEADYKALSKEAKAEQVTESKLEKAEKAELDAFVSGASMKMAAEILAGKRRPFREKKFLAYIAREGGVYDPGEDVLSILGGRNKAPGLINSKGRGLDEWGEKLGLEVLQVGRPLEPNEVLDLIDAAARGQDPEEWVALQRSGRNRVAAEAQDAADIIGEAMSHEGFQPESVKDVALFLRGDTSRPELASTLDDLDRELARMEEAGAATSAAARLDFLGDDLVFTREQIARTRELIRHARKERERAAGRAKLTAVQRRELAVSERATAGRWKALQDRHESMTQMRELLEDAVRLNQQQEERVWKEIEKHLTEWRGTSAAEAISAIKARDKAAAARGRAPDAPRLRSADSTIMTAVKRIMGAEKDMSREELRSLAEEIKDHIVGGPEGRLSYDHASTFAEQVKSRAGMVAAEPRIGLARRAFAIPDELVKDFLENDAELIVKNFLAGVVPDVVLTERFGDMMLTDRIKSLRDEANAAQRNAKDEAGRKAIAKRAQADEGDIVALRDRIRNTAGWTDKGWVRSAARVVAAVKNYNVLTSLGGAGLSSVADMAGPVFRWGVGKVLGDALWPWLGSVGRSAAIKEQRRQFRAMGICVESMLASRSGALDEVSAVYRPQSRVERALQAGAEKMQLANLQAYWTDFAKQMAASVSSSEILRACRAVAEGKATARQIADLNASNIDTQFMAKRIWDQWSGPGGGTIEDGVILPNTEKWADPAARLHFEAAVKREVDIAVVTPGMEKPLWMTDPVLGVFGQFKAFTAAATERILVANLQRADAATLSGLVASVTLGMLSAALYAGTSGRPLPERPQDWIKEGIQRGGLLGWLDEANTFASKMSRGSMDVYRLIGADRPTSRLASLSAMEQLMGPSYTAAGHAVALGGGLTSEMGRKLGLSDGEGMTAGDLARGRKLVPLQNLWFARRGFNAVEEGVSGALGLQ</sequence>
<keyword evidence="2" id="KW-1185">Reference proteome</keyword>